<evidence type="ECO:0000256" key="2">
    <source>
        <dbReference type="ARBA" id="ARBA00022487"/>
    </source>
</evidence>
<dbReference type="GeneID" id="65085583"/>
<dbReference type="GO" id="GO:0046872">
    <property type="term" value="F:metal ion binding"/>
    <property type="evidence" value="ECO:0007669"/>
    <property type="project" value="UniProtKB-KW"/>
</dbReference>
<dbReference type="Gene3D" id="3.40.50.1820">
    <property type="entry name" value="alpha/beta hydrolase"/>
    <property type="match status" value="1"/>
</dbReference>
<evidence type="ECO:0000256" key="1">
    <source>
        <dbReference type="ARBA" id="ARBA00006249"/>
    </source>
</evidence>
<sequence>MVLLYLLFAYLVTGAVLKSPDCSPLSFRIPSPFGTKIQSITASPVNNYSIFVPQNGANPTASTNFTDLSFCNVTVTYTHPGQKGKIHVRVWLPFEWNGRFQGSGGGGWAAGLGAMSLAPGVALKYATATTDAGHSETDLIEFWALDSPGNVNLNALQDFAATALGDMAAIGKAVTRRFYNKAAKYSYWNGCSTGGREGFMLVQRFPEAFDGVLAFSPVINWAQVPTSTYWPQQVMKDLNYYPLPCEMAAITARAIQACDELDGVRDGIISHPDQCKFDAHSLMGKSFNCGGRTLQFSSQAATIANAAWNGPRSPSGSQLWYGIGKEARLMGIANTTCTGDTCTGAPLQLGADWIKYFLAKDPQFSFANMTQAKYARLFHNSVQQYESIIGTDDPDLSEFREAGGKMIAVHGLADELIPVSGTIDYYNDVEAGDKKVAEYFRFFAAPGMAHCASYVGPYPKDALASLVAWVERGQAPDTLEAIDPKGEIVRDLCAYPKQQLYIGGNPKKAGSFTCSR</sequence>
<keyword evidence="6" id="KW-0106">Calcium</keyword>
<evidence type="ECO:0000256" key="6">
    <source>
        <dbReference type="ARBA" id="ARBA00022837"/>
    </source>
</evidence>
<evidence type="ECO:0000256" key="8">
    <source>
        <dbReference type="RuleBase" id="RU361238"/>
    </source>
</evidence>
<name>A0A1L7SJ65_FUSMA</name>
<evidence type="ECO:0000256" key="5">
    <source>
        <dbReference type="ARBA" id="ARBA00022801"/>
    </source>
</evidence>
<reference evidence="10" key="1">
    <citation type="journal article" date="2016" name="Genome Biol. Evol.">
        <title>Comparative 'omics' of the Fusarium fujikuroi species complex highlights differences in genetic potential and metabolite synthesis.</title>
        <authorList>
            <person name="Niehaus E.-M."/>
            <person name="Muensterkoetter M."/>
            <person name="Proctor R.H."/>
            <person name="Brown D.W."/>
            <person name="Sharon A."/>
            <person name="Idan Y."/>
            <person name="Oren-Young L."/>
            <person name="Sieber C.M."/>
            <person name="Novak O."/>
            <person name="Pencik A."/>
            <person name="Tarkowska D."/>
            <person name="Hromadova K."/>
            <person name="Freeman S."/>
            <person name="Maymon M."/>
            <person name="Elazar M."/>
            <person name="Youssef S.A."/>
            <person name="El-Shabrawy E.S.M."/>
            <person name="Shalaby A.B.A."/>
            <person name="Houterman P."/>
            <person name="Brock N.L."/>
            <person name="Burkhardt I."/>
            <person name="Tsavkelova E.A."/>
            <person name="Dickschat J.S."/>
            <person name="Galuszka P."/>
            <person name="Gueldener U."/>
            <person name="Tudzynski B."/>
        </authorList>
    </citation>
    <scope>NUCLEOTIDE SEQUENCE [LARGE SCALE GENOMIC DNA]</scope>
    <source>
        <strain evidence="10">MRC7560</strain>
    </source>
</reference>
<dbReference type="Pfam" id="PF07519">
    <property type="entry name" value="Tannase"/>
    <property type="match status" value="1"/>
</dbReference>
<dbReference type="PANTHER" id="PTHR33938">
    <property type="entry name" value="FERULOYL ESTERASE B-RELATED"/>
    <property type="match status" value="1"/>
</dbReference>
<dbReference type="AlphaFoldDB" id="A0A1L7SJ65"/>
<keyword evidence="10" id="KW-1185">Reference proteome</keyword>
<keyword evidence="3" id="KW-0479">Metal-binding</keyword>
<accession>A0A1L7SJ65</accession>
<keyword evidence="7" id="KW-1015">Disulfide bond</keyword>
<dbReference type="SUPFAM" id="SSF53474">
    <property type="entry name" value="alpha/beta-Hydrolases"/>
    <property type="match status" value="1"/>
</dbReference>
<feature type="signal peptide" evidence="8">
    <location>
        <begin position="1"/>
        <end position="17"/>
    </location>
</feature>
<comment type="similarity">
    <text evidence="1 8">Belongs to the tannase family.</text>
</comment>
<evidence type="ECO:0000256" key="7">
    <source>
        <dbReference type="ARBA" id="ARBA00023157"/>
    </source>
</evidence>
<evidence type="ECO:0000256" key="3">
    <source>
        <dbReference type="ARBA" id="ARBA00022723"/>
    </source>
</evidence>
<dbReference type="VEuPathDB" id="FungiDB:FMAN_06319"/>
<evidence type="ECO:0000313" key="9">
    <source>
        <dbReference type="EMBL" id="CVK86405.1"/>
    </source>
</evidence>
<dbReference type="InterPro" id="IPR011118">
    <property type="entry name" value="Tannase/feruloyl_esterase"/>
</dbReference>
<comment type="caution">
    <text evidence="9">The sequence shown here is derived from an EMBL/GenBank/DDBJ whole genome shotgun (WGS) entry which is preliminary data.</text>
</comment>
<dbReference type="GO" id="GO:0030600">
    <property type="term" value="F:feruloyl esterase activity"/>
    <property type="evidence" value="ECO:0007669"/>
    <property type="project" value="UniProtKB-ARBA"/>
</dbReference>
<dbReference type="Proteomes" id="UP000184255">
    <property type="component" value="Unassembled WGS sequence"/>
</dbReference>
<protein>
    <recommendedName>
        <fullName evidence="8">Carboxylic ester hydrolase</fullName>
        <ecNumber evidence="8">3.1.1.-</ecNumber>
    </recommendedName>
</protein>
<proteinExistence type="inferred from homology"/>
<evidence type="ECO:0000256" key="4">
    <source>
        <dbReference type="ARBA" id="ARBA00022729"/>
    </source>
</evidence>
<keyword evidence="2" id="KW-0719">Serine esterase</keyword>
<feature type="chain" id="PRO_5011835038" description="Carboxylic ester hydrolase" evidence="8">
    <location>
        <begin position="18"/>
        <end position="516"/>
    </location>
</feature>
<dbReference type="InterPro" id="IPR029058">
    <property type="entry name" value="AB_hydrolase_fold"/>
</dbReference>
<gene>
    <name evidence="9" type="ORF">FMAN_06319</name>
</gene>
<organism evidence="9 10">
    <name type="scientific">Fusarium mangiferae</name>
    <name type="common">Mango malformation disease fungus</name>
    <dbReference type="NCBI Taxonomy" id="192010"/>
    <lineage>
        <taxon>Eukaryota</taxon>
        <taxon>Fungi</taxon>
        <taxon>Dikarya</taxon>
        <taxon>Ascomycota</taxon>
        <taxon>Pezizomycotina</taxon>
        <taxon>Sordariomycetes</taxon>
        <taxon>Hypocreomycetidae</taxon>
        <taxon>Hypocreales</taxon>
        <taxon>Nectriaceae</taxon>
        <taxon>Fusarium</taxon>
        <taxon>Fusarium fujikuroi species complex</taxon>
    </lineage>
</organism>
<dbReference type="RefSeq" id="XP_041677931.1">
    <property type="nucleotide sequence ID" value="XM_041826916.1"/>
</dbReference>
<dbReference type="EC" id="3.1.1.-" evidence="8"/>
<dbReference type="EMBL" id="FCQH01000002">
    <property type="protein sequence ID" value="CVK86405.1"/>
    <property type="molecule type" value="Genomic_DNA"/>
</dbReference>
<keyword evidence="4 8" id="KW-0732">Signal</keyword>
<evidence type="ECO:0000313" key="10">
    <source>
        <dbReference type="Proteomes" id="UP000184255"/>
    </source>
</evidence>
<dbReference type="PANTHER" id="PTHR33938:SF8">
    <property type="entry name" value="CARBOXYLIC ESTER HYDROLASE"/>
    <property type="match status" value="1"/>
</dbReference>
<keyword evidence="5 8" id="KW-0378">Hydrolase</keyword>